<protein>
    <submittedName>
        <fullName evidence="2">LysM peptidoglycan-binding domain-containing protein</fullName>
    </submittedName>
</protein>
<evidence type="ECO:0000313" key="3">
    <source>
        <dbReference type="Proteomes" id="UP000297762"/>
    </source>
</evidence>
<organism evidence="2 3">
    <name type="scientific">Leptospira sarikeiensis</name>
    <dbReference type="NCBI Taxonomy" id="2484943"/>
    <lineage>
        <taxon>Bacteria</taxon>
        <taxon>Pseudomonadati</taxon>
        <taxon>Spirochaetota</taxon>
        <taxon>Spirochaetia</taxon>
        <taxon>Leptospirales</taxon>
        <taxon>Leptospiraceae</taxon>
        <taxon>Leptospira</taxon>
    </lineage>
</organism>
<evidence type="ECO:0000313" key="2">
    <source>
        <dbReference type="EMBL" id="TGL60673.1"/>
    </source>
</evidence>
<dbReference type="InterPro" id="IPR018392">
    <property type="entry name" value="LysM"/>
</dbReference>
<dbReference type="Gene3D" id="2.60.120.1440">
    <property type="match status" value="1"/>
</dbReference>
<dbReference type="InterPro" id="IPR036779">
    <property type="entry name" value="LysM_dom_sf"/>
</dbReference>
<feature type="domain" description="LysM" evidence="1">
    <location>
        <begin position="45"/>
        <end position="92"/>
    </location>
</feature>
<dbReference type="PANTHER" id="PTHR38731">
    <property type="entry name" value="LIPL45-RELATED LIPOPROTEIN-RELATED"/>
    <property type="match status" value="1"/>
</dbReference>
<comment type="caution">
    <text evidence="2">The sequence shown here is derived from an EMBL/GenBank/DDBJ whole genome shotgun (WGS) entry which is preliminary data.</text>
</comment>
<dbReference type="AlphaFoldDB" id="A0A4R9K581"/>
<dbReference type="RefSeq" id="WP_135649843.1">
    <property type="nucleotide sequence ID" value="NZ_RQGF01000028.1"/>
</dbReference>
<dbReference type="InterPro" id="IPR006860">
    <property type="entry name" value="FecR"/>
</dbReference>
<sequence length="300" mass="33144">MALQNFRLPIFFRMLINIIAVIVLSFALINVVFAEPKKGIQEDVFEYKVKKNDTLSKIAKEFLQDPRNWKELLKYNEIPNPSLIREGTTLLIPGFLRKDTISATGEKIQPNSGPVAVADFQKGQVQYSRDFTPTGLPASWSKLAKDQILNTEDWIQTGQGASSRIIFTKNGTTVELREKTITRILKTSSESIADYKMNKDGGILELKSGYLEAKVPPKKAGDDSRKFMVVTPTAVVGVRGTELYVSTPDDNNTMVGCYKGELEVSAEGKTVAVPAGFGTTVVKGQAPTKPEKLPEKVELE</sequence>
<evidence type="ECO:0000259" key="1">
    <source>
        <dbReference type="PROSITE" id="PS51782"/>
    </source>
</evidence>
<dbReference type="Proteomes" id="UP000297762">
    <property type="component" value="Unassembled WGS sequence"/>
</dbReference>
<proteinExistence type="predicted"/>
<dbReference type="PROSITE" id="PS51782">
    <property type="entry name" value="LYSM"/>
    <property type="match status" value="1"/>
</dbReference>
<dbReference type="CDD" id="cd00118">
    <property type="entry name" value="LysM"/>
    <property type="match status" value="1"/>
</dbReference>
<dbReference type="Gene3D" id="3.10.350.10">
    <property type="entry name" value="LysM domain"/>
    <property type="match status" value="1"/>
</dbReference>
<accession>A0A4R9K581</accession>
<dbReference type="SMART" id="SM00257">
    <property type="entry name" value="LysM"/>
    <property type="match status" value="1"/>
</dbReference>
<dbReference type="Pfam" id="PF01476">
    <property type="entry name" value="LysM"/>
    <property type="match status" value="1"/>
</dbReference>
<name>A0A4R9K581_9LEPT</name>
<dbReference type="EMBL" id="RQGF01000028">
    <property type="protein sequence ID" value="TGL60673.1"/>
    <property type="molecule type" value="Genomic_DNA"/>
</dbReference>
<keyword evidence="3" id="KW-1185">Reference proteome</keyword>
<dbReference type="OrthoDB" id="369729at2"/>
<reference evidence="2" key="1">
    <citation type="journal article" date="2019" name="PLoS Negl. Trop. Dis.">
        <title>Revisiting the worldwide diversity of Leptospira species in the environment.</title>
        <authorList>
            <person name="Vincent A.T."/>
            <person name="Schiettekatte O."/>
            <person name="Bourhy P."/>
            <person name="Veyrier F.J."/>
            <person name="Picardeau M."/>
        </authorList>
    </citation>
    <scope>NUCLEOTIDE SEQUENCE [LARGE SCALE GENOMIC DNA]</scope>
    <source>
        <strain evidence="2">201702455</strain>
    </source>
</reference>
<dbReference type="Pfam" id="PF04773">
    <property type="entry name" value="FecR"/>
    <property type="match status" value="1"/>
</dbReference>
<gene>
    <name evidence="2" type="ORF">EHQ64_12670</name>
</gene>
<dbReference type="SUPFAM" id="SSF54106">
    <property type="entry name" value="LysM domain"/>
    <property type="match status" value="1"/>
</dbReference>